<name>A0A8S1HHI3_9PELO</name>
<evidence type="ECO:0000313" key="10">
    <source>
        <dbReference type="Proteomes" id="UP000835052"/>
    </source>
</evidence>
<dbReference type="InterPro" id="IPR052259">
    <property type="entry name" value="Nucleoredoxin-like"/>
</dbReference>
<dbReference type="EMBL" id="CAJGYM010000046">
    <property type="protein sequence ID" value="CAD6194645.1"/>
    <property type="molecule type" value="Genomic_DNA"/>
</dbReference>
<feature type="domain" description="Thioredoxin" evidence="8">
    <location>
        <begin position="24"/>
        <end position="174"/>
    </location>
</feature>
<evidence type="ECO:0000256" key="1">
    <source>
        <dbReference type="ARBA" id="ARBA00012612"/>
    </source>
</evidence>
<evidence type="ECO:0000313" key="9">
    <source>
        <dbReference type="EMBL" id="CAD6194645.1"/>
    </source>
</evidence>
<evidence type="ECO:0000256" key="2">
    <source>
        <dbReference type="ARBA" id="ARBA00022737"/>
    </source>
</evidence>
<organism evidence="9 10">
    <name type="scientific">Caenorhabditis auriculariae</name>
    <dbReference type="NCBI Taxonomy" id="2777116"/>
    <lineage>
        <taxon>Eukaryota</taxon>
        <taxon>Metazoa</taxon>
        <taxon>Ecdysozoa</taxon>
        <taxon>Nematoda</taxon>
        <taxon>Chromadorea</taxon>
        <taxon>Rhabditida</taxon>
        <taxon>Rhabditina</taxon>
        <taxon>Rhabditomorpha</taxon>
        <taxon>Rhabditoidea</taxon>
        <taxon>Rhabditidae</taxon>
        <taxon>Peloderinae</taxon>
        <taxon>Caenorhabditis</taxon>
    </lineage>
</organism>
<evidence type="ECO:0000256" key="4">
    <source>
        <dbReference type="ARBA" id="ARBA00023027"/>
    </source>
</evidence>
<dbReference type="Proteomes" id="UP000835052">
    <property type="component" value="Unassembled WGS sequence"/>
</dbReference>
<sequence>MMSYRMRLVGICNGLARFSELQLVRHNHYLSSVPLKKRGVDGLLPKDYLNNKAVVVYFSAGWCGSCKLLTPKIKKFYEAVKSDGTLEVVWVSQDKEESHQLEYYEKNLPEWCFVPFADPNMKKLAEKYKAAVIPVLKLVNEKGDVVNDRVRADIESAIKANPMETYKKWKELVGLRKRQLICIKWVAVGQCSAGPQHVPRDVGRREILGDLAGHVKWLRPNEFSLKHLK</sequence>
<dbReference type="InterPro" id="IPR013766">
    <property type="entry name" value="Thioredoxin_domain"/>
</dbReference>
<dbReference type="PANTHER" id="PTHR13871:SF18">
    <property type="entry name" value="THIOREDOXIN DOMAIN-CONTAINING PROTEIN"/>
    <property type="match status" value="1"/>
</dbReference>
<comment type="catalytic activity">
    <reaction evidence="7">
        <text>[protein]-dithiol + NADP(+) = [protein]-disulfide + NADPH + H(+)</text>
        <dbReference type="Rhea" id="RHEA:18753"/>
        <dbReference type="Rhea" id="RHEA-COMP:10593"/>
        <dbReference type="Rhea" id="RHEA-COMP:10594"/>
        <dbReference type="ChEBI" id="CHEBI:15378"/>
        <dbReference type="ChEBI" id="CHEBI:29950"/>
        <dbReference type="ChEBI" id="CHEBI:50058"/>
        <dbReference type="ChEBI" id="CHEBI:57783"/>
        <dbReference type="ChEBI" id="CHEBI:58349"/>
        <dbReference type="EC" id="1.8.1.8"/>
    </reaction>
</comment>
<proteinExistence type="inferred from homology"/>
<dbReference type="InterPro" id="IPR036249">
    <property type="entry name" value="Thioredoxin-like_sf"/>
</dbReference>
<keyword evidence="10" id="KW-1185">Reference proteome</keyword>
<dbReference type="OrthoDB" id="189920at2759"/>
<dbReference type="SUPFAM" id="SSF52833">
    <property type="entry name" value="Thioredoxin-like"/>
    <property type="match status" value="1"/>
</dbReference>
<comment type="catalytic activity">
    <reaction evidence="6">
        <text>[protein]-dithiol + NAD(+) = [protein]-disulfide + NADH + H(+)</text>
        <dbReference type="Rhea" id="RHEA:18749"/>
        <dbReference type="Rhea" id="RHEA-COMP:10593"/>
        <dbReference type="Rhea" id="RHEA-COMP:10594"/>
        <dbReference type="ChEBI" id="CHEBI:15378"/>
        <dbReference type="ChEBI" id="CHEBI:29950"/>
        <dbReference type="ChEBI" id="CHEBI:50058"/>
        <dbReference type="ChEBI" id="CHEBI:57540"/>
        <dbReference type="ChEBI" id="CHEBI:57945"/>
        <dbReference type="EC" id="1.8.1.8"/>
    </reaction>
</comment>
<keyword evidence="4" id="KW-0520">NAD</keyword>
<evidence type="ECO:0000259" key="8">
    <source>
        <dbReference type="PROSITE" id="PS51352"/>
    </source>
</evidence>
<reference evidence="9" key="1">
    <citation type="submission" date="2020-10" db="EMBL/GenBank/DDBJ databases">
        <authorList>
            <person name="Kikuchi T."/>
        </authorList>
    </citation>
    <scope>NUCLEOTIDE SEQUENCE</scope>
    <source>
        <strain evidence="9">NKZ352</strain>
    </source>
</reference>
<dbReference type="AlphaFoldDB" id="A0A8S1HHI3"/>
<comment type="caution">
    <text evidence="9">The sequence shown here is derived from an EMBL/GenBank/DDBJ whole genome shotgun (WGS) entry which is preliminary data.</text>
</comment>
<protein>
    <recommendedName>
        <fullName evidence="1">protein-disulfide reductase</fullName>
        <ecNumber evidence="1">1.8.1.8</ecNumber>
    </recommendedName>
</protein>
<dbReference type="PANTHER" id="PTHR13871">
    <property type="entry name" value="THIOREDOXIN"/>
    <property type="match status" value="1"/>
</dbReference>
<evidence type="ECO:0000256" key="7">
    <source>
        <dbReference type="ARBA" id="ARBA00047804"/>
    </source>
</evidence>
<dbReference type="Gene3D" id="3.40.30.10">
    <property type="entry name" value="Glutaredoxin"/>
    <property type="match status" value="1"/>
</dbReference>
<accession>A0A8S1HHI3</accession>
<evidence type="ECO:0000256" key="5">
    <source>
        <dbReference type="ARBA" id="ARBA00025782"/>
    </source>
</evidence>
<dbReference type="PROSITE" id="PS51352">
    <property type="entry name" value="THIOREDOXIN_2"/>
    <property type="match status" value="1"/>
</dbReference>
<dbReference type="Pfam" id="PF13905">
    <property type="entry name" value="Thioredoxin_8"/>
    <property type="match status" value="1"/>
</dbReference>
<keyword evidence="3" id="KW-0560">Oxidoreductase</keyword>
<keyword evidence="2" id="KW-0677">Repeat</keyword>
<gene>
    <name evidence="9" type="ORF">CAUJ_LOCUS10564</name>
</gene>
<dbReference type="PROSITE" id="PS00194">
    <property type="entry name" value="THIOREDOXIN_1"/>
    <property type="match status" value="1"/>
</dbReference>
<evidence type="ECO:0000256" key="3">
    <source>
        <dbReference type="ARBA" id="ARBA00023002"/>
    </source>
</evidence>
<dbReference type="InterPro" id="IPR017937">
    <property type="entry name" value="Thioredoxin_CS"/>
</dbReference>
<dbReference type="GO" id="GO:0047134">
    <property type="term" value="F:protein-disulfide reductase [NAD(P)H] activity"/>
    <property type="evidence" value="ECO:0007669"/>
    <property type="project" value="UniProtKB-EC"/>
</dbReference>
<comment type="similarity">
    <text evidence="5">Belongs to the nucleoredoxin family.</text>
</comment>
<dbReference type="EC" id="1.8.1.8" evidence="1"/>
<evidence type="ECO:0000256" key="6">
    <source>
        <dbReference type="ARBA" id="ARBA00047388"/>
    </source>
</evidence>
<dbReference type="InterPro" id="IPR012336">
    <property type="entry name" value="Thioredoxin-like_fold"/>
</dbReference>